<evidence type="ECO:0000313" key="1">
    <source>
        <dbReference type="EMBL" id="TFK13099.1"/>
    </source>
</evidence>
<proteinExistence type="predicted"/>
<reference evidence="1 2" key="1">
    <citation type="submission" date="2019-04" db="EMBL/GenBank/DDBJ databases">
        <title>Draft genome of the big-headed turtle Platysternon megacephalum.</title>
        <authorList>
            <person name="Gong S."/>
        </authorList>
    </citation>
    <scope>NUCLEOTIDE SEQUENCE [LARGE SCALE GENOMIC DNA]</scope>
    <source>
        <strain evidence="1">DO16091913</strain>
        <tissue evidence="1">Muscle</tissue>
    </source>
</reference>
<sequence>MMNTQIIVARASSKKTEVQVCCCGDERRNNQKKGKETLENKNVHQRHARSQTRALRILTLAEETDGSSNIQVILWC</sequence>
<protein>
    <submittedName>
        <fullName evidence="1">Putative E3 ubiquitin-protein ligase DTX2</fullName>
    </submittedName>
</protein>
<organism evidence="1 2">
    <name type="scientific">Platysternon megacephalum</name>
    <name type="common">big-headed turtle</name>
    <dbReference type="NCBI Taxonomy" id="55544"/>
    <lineage>
        <taxon>Eukaryota</taxon>
        <taxon>Metazoa</taxon>
        <taxon>Chordata</taxon>
        <taxon>Craniata</taxon>
        <taxon>Vertebrata</taxon>
        <taxon>Euteleostomi</taxon>
        <taxon>Archelosauria</taxon>
        <taxon>Testudinata</taxon>
        <taxon>Testudines</taxon>
        <taxon>Cryptodira</taxon>
        <taxon>Durocryptodira</taxon>
        <taxon>Testudinoidea</taxon>
        <taxon>Platysternidae</taxon>
        <taxon>Platysternon</taxon>
    </lineage>
</organism>
<evidence type="ECO:0000313" key="2">
    <source>
        <dbReference type="Proteomes" id="UP000297703"/>
    </source>
</evidence>
<gene>
    <name evidence="1" type="ORF">DR999_PMT03522</name>
</gene>
<name>A0A4D9ERB2_9SAUR</name>
<dbReference type="AlphaFoldDB" id="A0A4D9ERB2"/>
<keyword evidence="2" id="KW-1185">Reference proteome</keyword>
<reference evidence="1 2" key="2">
    <citation type="submission" date="2019-04" db="EMBL/GenBank/DDBJ databases">
        <title>The genome sequence of big-headed turtle.</title>
        <authorList>
            <person name="Gong S."/>
        </authorList>
    </citation>
    <scope>NUCLEOTIDE SEQUENCE [LARGE SCALE GENOMIC DNA]</scope>
    <source>
        <strain evidence="1">DO16091913</strain>
        <tissue evidence="1">Muscle</tissue>
    </source>
</reference>
<dbReference type="EMBL" id="QXTE01000017">
    <property type="protein sequence ID" value="TFK13099.1"/>
    <property type="molecule type" value="Genomic_DNA"/>
</dbReference>
<dbReference type="Proteomes" id="UP000297703">
    <property type="component" value="Unassembled WGS sequence"/>
</dbReference>
<comment type="caution">
    <text evidence="1">The sequence shown here is derived from an EMBL/GenBank/DDBJ whole genome shotgun (WGS) entry which is preliminary data.</text>
</comment>
<accession>A0A4D9ERB2</accession>